<dbReference type="Proteomes" id="UP001305928">
    <property type="component" value="Chromosome"/>
</dbReference>
<protein>
    <submittedName>
        <fullName evidence="3">DUF4136 domain-containing protein</fullName>
    </submittedName>
</protein>
<dbReference type="PROSITE" id="PS51257">
    <property type="entry name" value="PROKAR_LIPOPROTEIN"/>
    <property type="match status" value="1"/>
</dbReference>
<evidence type="ECO:0000259" key="2">
    <source>
        <dbReference type="Pfam" id="PF13590"/>
    </source>
</evidence>
<proteinExistence type="predicted"/>
<evidence type="ECO:0000313" key="3">
    <source>
        <dbReference type="EMBL" id="WPC05735.1"/>
    </source>
</evidence>
<feature type="chain" id="PRO_5046684554" evidence="1">
    <location>
        <begin position="20"/>
        <end position="199"/>
    </location>
</feature>
<organism evidence="3 4">
    <name type="scientific">Pseudomonas benzenivorans</name>
    <dbReference type="NCBI Taxonomy" id="556533"/>
    <lineage>
        <taxon>Bacteria</taxon>
        <taxon>Pseudomonadati</taxon>
        <taxon>Pseudomonadota</taxon>
        <taxon>Gammaproteobacteria</taxon>
        <taxon>Pseudomonadales</taxon>
        <taxon>Pseudomonadaceae</taxon>
        <taxon>Pseudomonas</taxon>
    </lineage>
</organism>
<dbReference type="Gene3D" id="3.30.160.670">
    <property type="match status" value="1"/>
</dbReference>
<feature type="signal peptide" evidence="1">
    <location>
        <begin position="1"/>
        <end position="19"/>
    </location>
</feature>
<dbReference type="RefSeq" id="WP_318644927.1">
    <property type="nucleotide sequence ID" value="NZ_CP137892.1"/>
</dbReference>
<gene>
    <name evidence="3" type="ORF">SBP02_02955</name>
</gene>
<dbReference type="EMBL" id="CP137892">
    <property type="protein sequence ID" value="WPC05735.1"/>
    <property type="molecule type" value="Genomic_DNA"/>
</dbReference>
<accession>A0ABZ0PZ20</accession>
<evidence type="ECO:0000313" key="4">
    <source>
        <dbReference type="Proteomes" id="UP001305928"/>
    </source>
</evidence>
<name>A0ABZ0PZ20_9PSED</name>
<feature type="domain" description="DUF4136" evidence="2">
    <location>
        <begin position="50"/>
        <end position="198"/>
    </location>
</feature>
<evidence type="ECO:0000256" key="1">
    <source>
        <dbReference type="SAM" id="SignalP"/>
    </source>
</evidence>
<sequence length="199" mass="21982">MKGLAILLPCLLLAACQGANPYRAQSLPLPPAPAQAAQQLDLSAYPAAPRDYARYRNWSWQEGRPPAASAWASAELLQEALSNALDQRGLRPARGDAAADLEVGVELRREQRIRQVIDRYEGYYGRGYYADYPGYWGRMPVERAYQIEVLVLDITLVDARDGQPVWQGRAELPSAGSQAERADALRAACRRALQGYPPA</sequence>
<keyword evidence="4" id="KW-1185">Reference proteome</keyword>
<dbReference type="InterPro" id="IPR025411">
    <property type="entry name" value="DUF4136"/>
</dbReference>
<reference evidence="3 4" key="1">
    <citation type="submission" date="2023-11" db="EMBL/GenBank/DDBJ databases">
        <title>Complete genome of Pseudomonas benzenivorans BA3361.</title>
        <authorList>
            <person name="Shin S.Y."/>
            <person name="Song J."/>
            <person name="Kang H."/>
        </authorList>
    </citation>
    <scope>NUCLEOTIDE SEQUENCE [LARGE SCALE GENOMIC DNA]</scope>
    <source>
        <strain evidence="3 4">HNIBRBA3361</strain>
    </source>
</reference>
<keyword evidence="1" id="KW-0732">Signal</keyword>
<dbReference type="Pfam" id="PF13590">
    <property type="entry name" value="DUF4136"/>
    <property type="match status" value="1"/>
</dbReference>